<evidence type="ECO:0000313" key="8">
    <source>
        <dbReference type="EMBL" id="MEM5501233.1"/>
    </source>
</evidence>
<evidence type="ECO:0000256" key="1">
    <source>
        <dbReference type="ARBA" id="ARBA00010641"/>
    </source>
</evidence>
<comment type="similarity">
    <text evidence="1 6">Belongs to the sigma-70 factor family. ECF subfamily.</text>
</comment>
<dbReference type="PROSITE" id="PS01063">
    <property type="entry name" value="SIGMA70_ECF"/>
    <property type="match status" value="1"/>
</dbReference>
<dbReference type="NCBIfam" id="NF008888">
    <property type="entry name" value="PRK11922.1"/>
    <property type="match status" value="1"/>
</dbReference>
<dbReference type="Proteomes" id="UP001477870">
    <property type="component" value="Unassembled WGS sequence"/>
</dbReference>
<dbReference type="RefSeq" id="WP_342847772.1">
    <property type="nucleotide sequence ID" value="NZ_JBBMQO010000003.1"/>
</dbReference>
<dbReference type="InterPro" id="IPR000792">
    <property type="entry name" value="Tscrpt_reg_LuxR_C"/>
</dbReference>
<dbReference type="SUPFAM" id="SSF88659">
    <property type="entry name" value="Sigma3 and sigma4 domains of RNA polymerase sigma factors"/>
    <property type="match status" value="1"/>
</dbReference>
<dbReference type="PANTHER" id="PTHR43133">
    <property type="entry name" value="RNA POLYMERASE ECF-TYPE SIGMA FACTO"/>
    <property type="match status" value="1"/>
</dbReference>
<dbReference type="Gene3D" id="1.10.10.10">
    <property type="entry name" value="Winged helix-like DNA-binding domain superfamily/Winged helix DNA-binding domain"/>
    <property type="match status" value="1"/>
</dbReference>
<dbReference type="InterPro" id="IPR000838">
    <property type="entry name" value="RNA_pol_sigma70_ECF_CS"/>
</dbReference>
<evidence type="ECO:0000256" key="5">
    <source>
        <dbReference type="ARBA" id="ARBA00023163"/>
    </source>
</evidence>
<dbReference type="PANTHER" id="PTHR43133:SF51">
    <property type="entry name" value="RNA POLYMERASE SIGMA FACTOR"/>
    <property type="match status" value="1"/>
</dbReference>
<evidence type="ECO:0000256" key="6">
    <source>
        <dbReference type="RuleBase" id="RU000716"/>
    </source>
</evidence>
<name>A0ABU9T520_9HYPH</name>
<protein>
    <recommendedName>
        <fullName evidence="6">RNA polymerase sigma factor</fullName>
    </recommendedName>
</protein>
<sequence length="235" mass="26652">MKAQPIQQDRIFIGPASAEEELIAAAQNHNEDAVRELIRRLNPRIFRVARGIMASDAEAEEVVQETYLKAFTKLDTFRGEARFSTWITRIAVNTALMQARRAHLQEEYDTVTEDVNFTSRVVVFPGQEANRPEADMGRSQMRVFLEDAIGCLPAELRLPFLMREAEGMSVLDIAKDLSLNPITVKTRLFRARRRLRTALEGRIGGGFDAIFPFDGKRCVNMADRVVDQLKVEGRL</sequence>
<evidence type="ECO:0000259" key="7">
    <source>
        <dbReference type="PROSITE" id="PS00622"/>
    </source>
</evidence>
<evidence type="ECO:0000256" key="3">
    <source>
        <dbReference type="ARBA" id="ARBA00023082"/>
    </source>
</evidence>
<dbReference type="Pfam" id="PF04542">
    <property type="entry name" value="Sigma70_r2"/>
    <property type="match status" value="1"/>
</dbReference>
<reference evidence="8 9" key="1">
    <citation type="submission" date="2024-03" db="EMBL/GenBank/DDBJ databases">
        <title>Community enrichment and isolation of bacterial strains for fucoidan degradation.</title>
        <authorList>
            <person name="Sichert A."/>
        </authorList>
    </citation>
    <scope>NUCLEOTIDE SEQUENCE [LARGE SCALE GENOMIC DNA]</scope>
    <source>
        <strain evidence="8 9">AS62</strain>
    </source>
</reference>
<proteinExistence type="inferred from homology"/>
<keyword evidence="5 6" id="KW-0804">Transcription</keyword>
<keyword evidence="2 6" id="KW-0805">Transcription regulation</keyword>
<keyword evidence="4 6" id="KW-0238">DNA-binding</keyword>
<gene>
    <name evidence="8" type="ORF">WNY59_06485</name>
</gene>
<evidence type="ECO:0000313" key="9">
    <source>
        <dbReference type="Proteomes" id="UP001477870"/>
    </source>
</evidence>
<dbReference type="NCBIfam" id="TIGR02937">
    <property type="entry name" value="sigma70-ECF"/>
    <property type="match status" value="1"/>
</dbReference>
<dbReference type="InterPro" id="IPR036388">
    <property type="entry name" value="WH-like_DNA-bd_sf"/>
</dbReference>
<dbReference type="InterPro" id="IPR007627">
    <property type="entry name" value="RNA_pol_sigma70_r2"/>
</dbReference>
<dbReference type="Gene3D" id="1.10.1740.10">
    <property type="match status" value="1"/>
</dbReference>
<dbReference type="Pfam" id="PF08281">
    <property type="entry name" value="Sigma70_r4_2"/>
    <property type="match status" value="1"/>
</dbReference>
<organism evidence="8 9">
    <name type="scientific">Ahrensia kielensis</name>
    <dbReference type="NCBI Taxonomy" id="76980"/>
    <lineage>
        <taxon>Bacteria</taxon>
        <taxon>Pseudomonadati</taxon>
        <taxon>Pseudomonadota</taxon>
        <taxon>Alphaproteobacteria</taxon>
        <taxon>Hyphomicrobiales</taxon>
        <taxon>Ahrensiaceae</taxon>
        <taxon>Ahrensia</taxon>
    </lineage>
</organism>
<dbReference type="InterPro" id="IPR039425">
    <property type="entry name" value="RNA_pol_sigma-70-like"/>
</dbReference>
<keyword evidence="3 6" id="KW-0731">Sigma factor</keyword>
<dbReference type="PROSITE" id="PS00622">
    <property type="entry name" value="HTH_LUXR_1"/>
    <property type="match status" value="1"/>
</dbReference>
<dbReference type="EMBL" id="JBBMQO010000003">
    <property type="protein sequence ID" value="MEM5501233.1"/>
    <property type="molecule type" value="Genomic_DNA"/>
</dbReference>
<evidence type="ECO:0000256" key="2">
    <source>
        <dbReference type="ARBA" id="ARBA00023015"/>
    </source>
</evidence>
<dbReference type="InterPro" id="IPR014284">
    <property type="entry name" value="RNA_pol_sigma-70_dom"/>
</dbReference>
<dbReference type="SUPFAM" id="SSF88946">
    <property type="entry name" value="Sigma2 domain of RNA polymerase sigma factors"/>
    <property type="match status" value="1"/>
</dbReference>
<comment type="caution">
    <text evidence="8">The sequence shown here is derived from an EMBL/GenBank/DDBJ whole genome shotgun (WGS) entry which is preliminary data.</text>
</comment>
<feature type="domain" description="HTH luxR-type" evidence="7">
    <location>
        <begin position="167"/>
        <end position="194"/>
    </location>
</feature>
<keyword evidence="9" id="KW-1185">Reference proteome</keyword>
<dbReference type="InterPro" id="IPR013325">
    <property type="entry name" value="RNA_pol_sigma_r2"/>
</dbReference>
<accession>A0ABU9T520</accession>
<evidence type="ECO:0000256" key="4">
    <source>
        <dbReference type="ARBA" id="ARBA00023125"/>
    </source>
</evidence>
<dbReference type="InterPro" id="IPR013249">
    <property type="entry name" value="RNA_pol_sigma70_r4_t2"/>
</dbReference>
<dbReference type="InterPro" id="IPR013324">
    <property type="entry name" value="RNA_pol_sigma_r3/r4-like"/>
</dbReference>